<protein>
    <recommendedName>
        <fullName evidence="4">Ubiquitinyl hydrolase 1</fullName>
    </recommendedName>
</protein>
<reference evidence="2" key="1">
    <citation type="submission" date="2023-10" db="EMBL/GenBank/DDBJ databases">
        <authorList>
            <person name="Chen Y."/>
            <person name="Shah S."/>
            <person name="Dougan E. K."/>
            <person name="Thang M."/>
            <person name="Chan C."/>
        </authorList>
    </citation>
    <scope>NUCLEOTIDE SEQUENCE [LARGE SCALE GENOMIC DNA]</scope>
</reference>
<evidence type="ECO:0000313" key="3">
    <source>
        <dbReference type="Proteomes" id="UP001189429"/>
    </source>
</evidence>
<dbReference type="EMBL" id="CAUYUJ010017241">
    <property type="protein sequence ID" value="CAK0873103.1"/>
    <property type="molecule type" value="Genomic_DNA"/>
</dbReference>
<evidence type="ECO:0000313" key="2">
    <source>
        <dbReference type="EMBL" id="CAK0873103.1"/>
    </source>
</evidence>
<dbReference type="Gene3D" id="3.90.70.80">
    <property type="match status" value="1"/>
</dbReference>
<proteinExistence type="predicted"/>
<feature type="chain" id="PRO_5046334325" description="Ubiquitinyl hydrolase 1" evidence="1">
    <location>
        <begin position="20"/>
        <end position="427"/>
    </location>
</feature>
<organism evidence="2 3">
    <name type="scientific">Prorocentrum cordatum</name>
    <dbReference type="NCBI Taxonomy" id="2364126"/>
    <lineage>
        <taxon>Eukaryota</taxon>
        <taxon>Sar</taxon>
        <taxon>Alveolata</taxon>
        <taxon>Dinophyceae</taxon>
        <taxon>Prorocentrales</taxon>
        <taxon>Prorocentraceae</taxon>
        <taxon>Prorocentrum</taxon>
    </lineage>
</organism>
<keyword evidence="3" id="KW-1185">Reference proteome</keyword>
<gene>
    <name evidence="2" type="ORF">PCOR1329_LOCUS58402</name>
</gene>
<evidence type="ECO:0000256" key="1">
    <source>
        <dbReference type="SAM" id="SignalP"/>
    </source>
</evidence>
<keyword evidence="1" id="KW-0732">Signal</keyword>
<sequence>MAVVLAAACLASVATVVLGYLCSSGSLRIVVWAAGSYRLLPGWIRAAVGQHVDSLQELQRQLTGDELERRLGAFWARVPDAIEAAHLELCEREALRGARPARAVQLAALAALPLALGGPRGHGRWHARRPDEALWGPLHRASAFAPAARGRLAGGPGAAVRCAAGFGTAAAASTAGCGCRCVGRGTLARAAAVRLAAQQSMNDAEILKNLRDVHGWERADMGAGGNCLFLSVAAQVDAADVAPLPSRGPAWAQALGEDLGQRWEAMGVRERASLLRRMAILDEHEFVAELAALRADRQEAPGPVRERALELFKDMAEEFIDSGITELAEGVVRMPPWSRQGLYDRVRQLVEQYSSDQVHDFVLKHAELYLRITGREGNWAGSSEMAALASALGRPFAAYGNNWVSQDRQVLIFQTNGGGHYQMLRQP</sequence>
<accession>A0ABN9VIN7</accession>
<dbReference type="Proteomes" id="UP001189429">
    <property type="component" value="Unassembled WGS sequence"/>
</dbReference>
<comment type="caution">
    <text evidence="2">The sequence shown here is derived from an EMBL/GenBank/DDBJ whole genome shotgun (WGS) entry which is preliminary data.</text>
</comment>
<evidence type="ECO:0008006" key="4">
    <source>
        <dbReference type="Google" id="ProtNLM"/>
    </source>
</evidence>
<feature type="signal peptide" evidence="1">
    <location>
        <begin position="1"/>
        <end position="19"/>
    </location>
</feature>
<name>A0ABN9VIN7_9DINO</name>